<organism evidence="2 3">
    <name type="scientific">Achromobacter anxifer</name>
    <dbReference type="NCBI Taxonomy" id="1287737"/>
    <lineage>
        <taxon>Bacteria</taxon>
        <taxon>Pseudomonadati</taxon>
        <taxon>Pseudomonadota</taxon>
        <taxon>Betaproteobacteria</taxon>
        <taxon>Burkholderiales</taxon>
        <taxon>Alcaligenaceae</taxon>
        <taxon>Achromobacter</taxon>
    </lineage>
</organism>
<keyword evidence="1" id="KW-0732">Signal</keyword>
<evidence type="ECO:0000313" key="2">
    <source>
        <dbReference type="EMBL" id="CAB3913811.1"/>
    </source>
</evidence>
<reference evidence="2 3" key="1">
    <citation type="submission" date="2020-04" db="EMBL/GenBank/DDBJ databases">
        <authorList>
            <person name="De Canck E."/>
        </authorList>
    </citation>
    <scope>NUCLEOTIDE SEQUENCE [LARGE SCALE GENOMIC DNA]</scope>
    <source>
        <strain evidence="2 3">LMG 26858</strain>
    </source>
</reference>
<keyword evidence="3" id="KW-1185">Reference proteome</keyword>
<evidence type="ECO:0000313" key="3">
    <source>
        <dbReference type="Proteomes" id="UP000494117"/>
    </source>
</evidence>
<protein>
    <recommendedName>
        <fullName evidence="4">Lipoprotein</fullName>
    </recommendedName>
</protein>
<evidence type="ECO:0008006" key="4">
    <source>
        <dbReference type="Google" id="ProtNLM"/>
    </source>
</evidence>
<dbReference type="RefSeq" id="WP_175209547.1">
    <property type="nucleotide sequence ID" value="NZ_CADILG010000047.1"/>
</dbReference>
<dbReference type="PROSITE" id="PS51257">
    <property type="entry name" value="PROKAR_LIPOPROTEIN"/>
    <property type="match status" value="1"/>
</dbReference>
<accession>A0A6S7EKE1</accession>
<feature type="chain" id="PRO_5028982212" description="Lipoprotein" evidence="1">
    <location>
        <begin position="21"/>
        <end position="370"/>
    </location>
</feature>
<sequence length="370" mass="40485">MLERLALALSAIAYAGGAAAACGPAPADFTAPVALKAVPVSASLGDDRVLLGLHGERIAARNTPVWVDETGDPLPRTWMDKVDWSAYRLNDASQAPARLYFDADGRLCRAEQYELPPRNARGAAPFLSGGYALEYDAAGALTRVVEYEQTEYRRPAAYAASRQTCLKRNAQGALSAFVNEGCGSEQEPQGGRFYARDAEGRLLRAIDATAQGGAFQVQTYDAEGRPQQRYLRRYSPGESDRSYAEVQAAERDSRPYALKREELNSLSGEVPGNEWRIVRIADEIPLNDSDMQSWDPRTQIILAQGVTDPKGRAPLAADVQERVWQAVNDKPGRIFWYSDPMSRVLLVPAMDEARWRACADPANQAADACG</sequence>
<evidence type="ECO:0000256" key="1">
    <source>
        <dbReference type="SAM" id="SignalP"/>
    </source>
</evidence>
<name>A0A6S7EKE1_9BURK</name>
<dbReference type="EMBL" id="CADILG010000047">
    <property type="protein sequence ID" value="CAB3913811.1"/>
    <property type="molecule type" value="Genomic_DNA"/>
</dbReference>
<dbReference type="Proteomes" id="UP000494117">
    <property type="component" value="Unassembled WGS sequence"/>
</dbReference>
<proteinExistence type="predicted"/>
<dbReference type="AlphaFoldDB" id="A0A6S7EKE1"/>
<gene>
    <name evidence="2" type="ORF">LMG26858_04882</name>
</gene>
<feature type="signal peptide" evidence="1">
    <location>
        <begin position="1"/>
        <end position="20"/>
    </location>
</feature>